<dbReference type="AlphaFoldDB" id="A0A6J8B4G6"/>
<organism evidence="1 2">
    <name type="scientific">Mytilus coruscus</name>
    <name type="common">Sea mussel</name>
    <dbReference type="NCBI Taxonomy" id="42192"/>
    <lineage>
        <taxon>Eukaryota</taxon>
        <taxon>Metazoa</taxon>
        <taxon>Spiralia</taxon>
        <taxon>Lophotrochozoa</taxon>
        <taxon>Mollusca</taxon>
        <taxon>Bivalvia</taxon>
        <taxon>Autobranchia</taxon>
        <taxon>Pteriomorphia</taxon>
        <taxon>Mytilida</taxon>
        <taxon>Mytiloidea</taxon>
        <taxon>Mytilidae</taxon>
        <taxon>Mytilinae</taxon>
        <taxon>Mytilus</taxon>
    </lineage>
</organism>
<dbReference type="OrthoDB" id="10059613at2759"/>
<sequence>MYAGIRVLCPTRWTVKADAMIAIINNYESLKKLWEWSLYKLKDTDMKARVRGVEAHMQRFDFFFGLSQFGLGECLLRTADNLSAGLQTKDLSAAEGKKVTKFAQLKGVDEPCLPRQKRMPTRLETGNAEPHYHETPEGYFRQIYLEAVDYLRQTQQASDHLAPQRQTNEKLLEKFYYETAEIEQFNVSKCTQRQN</sequence>
<gene>
    <name evidence="1" type="ORF">MCOR_14564</name>
</gene>
<evidence type="ECO:0000313" key="2">
    <source>
        <dbReference type="Proteomes" id="UP000507470"/>
    </source>
</evidence>
<dbReference type="Proteomes" id="UP000507470">
    <property type="component" value="Unassembled WGS sequence"/>
</dbReference>
<keyword evidence="2" id="KW-1185">Reference proteome</keyword>
<protein>
    <submittedName>
        <fullName evidence="1">Uncharacterized protein</fullName>
    </submittedName>
</protein>
<reference evidence="1 2" key="1">
    <citation type="submission" date="2020-06" db="EMBL/GenBank/DDBJ databases">
        <authorList>
            <person name="Li R."/>
            <person name="Bekaert M."/>
        </authorList>
    </citation>
    <scope>NUCLEOTIDE SEQUENCE [LARGE SCALE GENOMIC DNA]</scope>
    <source>
        <strain evidence="2">wild</strain>
    </source>
</reference>
<evidence type="ECO:0000313" key="1">
    <source>
        <dbReference type="EMBL" id="CAC5378353.1"/>
    </source>
</evidence>
<proteinExistence type="predicted"/>
<name>A0A6J8B4G6_MYTCO</name>
<accession>A0A6J8B4G6</accession>
<dbReference type="EMBL" id="CACVKT020002567">
    <property type="protein sequence ID" value="CAC5378353.1"/>
    <property type="molecule type" value="Genomic_DNA"/>
</dbReference>